<sequence>MSATLEQDDKAHAAPLDPFGNEICLLFLKYGKCRYKKKCKKSHILPDNNATIMQQMTPVETEKPVRKEGPKIAFTVKRTPYARPSTATTSTNSPNTKRIPHQQQKASHLDSLHQKAPNQQRNTTEPTSTAFTKGASQDVVGRPVESKEDSTGAMDVDSQPPPVQNQVDTKKPRKPKAKRPPKIHVHRLLASLFKTTISLEAVAASRSTPSAAGYPLPPTKGRQPYGNTKKMEHHGSRKPLPFATPTTTAHPSTISSNDSEAADEKIENWYITYKAHLEPETRRLMVMTKPTTMRHLSQLKTMRKHHWECKTEIEQQLKRHVPTAFSLKIVRSRINWERITPYITLMIQAAFEMDIQNPHLPVIGTTLCALLEHKDLGGLACEELLMSWGLTGIDARRFTSHLWEIMVAAAGEASIRGGKGFGMRVRQLEEREDFKITRARLLALNKTPT</sequence>
<proteinExistence type="predicted"/>
<accession>A0AAD4DI84</accession>
<evidence type="ECO:0000256" key="1">
    <source>
        <dbReference type="PROSITE-ProRule" id="PRU00723"/>
    </source>
</evidence>
<organism evidence="4 5">
    <name type="scientific">Linnemannia exigua</name>
    <dbReference type="NCBI Taxonomy" id="604196"/>
    <lineage>
        <taxon>Eukaryota</taxon>
        <taxon>Fungi</taxon>
        <taxon>Fungi incertae sedis</taxon>
        <taxon>Mucoromycota</taxon>
        <taxon>Mortierellomycotina</taxon>
        <taxon>Mortierellomycetes</taxon>
        <taxon>Mortierellales</taxon>
        <taxon>Mortierellaceae</taxon>
        <taxon>Linnemannia</taxon>
    </lineage>
</organism>
<feature type="zinc finger region" description="C3H1-type" evidence="1">
    <location>
        <begin position="18"/>
        <end position="46"/>
    </location>
</feature>
<feature type="compositionally biased region" description="Polar residues" evidence="2">
    <location>
        <begin position="244"/>
        <end position="259"/>
    </location>
</feature>
<dbReference type="Proteomes" id="UP001194580">
    <property type="component" value="Unassembled WGS sequence"/>
</dbReference>
<dbReference type="GO" id="GO:0008270">
    <property type="term" value="F:zinc ion binding"/>
    <property type="evidence" value="ECO:0007669"/>
    <property type="project" value="UniProtKB-KW"/>
</dbReference>
<feature type="domain" description="C3H1-type" evidence="3">
    <location>
        <begin position="18"/>
        <end position="46"/>
    </location>
</feature>
<feature type="compositionally biased region" description="Polar residues" evidence="2">
    <location>
        <begin position="116"/>
        <end position="135"/>
    </location>
</feature>
<evidence type="ECO:0000256" key="2">
    <source>
        <dbReference type="SAM" id="MobiDB-lite"/>
    </source>
</evidence>
<feature type="region of interest" description="Disordered" evidence="2">
    <location>
        <begin position="76"/>
        <end position="181"/>
    </location>
</feature>
<dbReference type="PROSITE" id="PS50103">
    <property type="entry name" value="ZF_C3H1"/>
    <property type="match status" value="1"/>
</dbReference>
<evidence type="ECO:0000313" key="5">
    <source>
        <dbReference type="Proteomes" id="UP001194580"/>
    </source>
</evidence>
<comment type="caution">
    <text evidence="4">The sequence shown here is derived from an EMBL/GenBank/DDBJ whole genome shotgun (WGS) entry which is preliminary data.</text>
</comment>
<dbReference type="AlphaFoldDB" id="A0AAD4DI84"/>
<keyword evidence="1" id="KW-0479">Metal-binding</keyword>
<name>A0AAD4DI84_9FUNG</name>
<keyword evidence="5" id="KW-1185">Reference proteome</keyword>
<dbReference type="EMBL" id="JAAAIL010000300">
    <property type="protein sequence ID" value="KAG0277142.1"/>
    <property type="molecule type" value="Genomic_DNA"/>
</dbReference>
<protein>
    <recommendedName>
        <fullName evidence="3">C3H1-type domain-containing protein</fullName>
    </recommendedName>
</protein>
<feature type="region of interest" description="Disordered" evidence="2">
    <location>
        <begin position="207"/>
        <end position="259"/>
    </location>
</feature>
<feature type="compositionally biased region" description="Low complexity" evidence="2">
    <location>
        <begin position="84"/>
        <end position="96"/>
    </location>
</feature>
<gene>
    <name evidence="4" type="ORF">BGZ95_006459</name>
</gene>
<keyword evidence="1" id="KW-0862">Zinc</keyword>
<reference evidence="4" key="1">
    <citation type="journal article" date="2020" name="Fungal Divers.">
        <title>Resolving the Mortierellaceae phylogeny through synthesis of multi-gene phylogenetics and phylogenomics.</title>
        <authorList>
            <person name="Vandepol N."/>
            <person name="Liber J."/>
            <person name="Desiro A."/>
            <person name="Na H."/>
            <person name="Kennedy M."/>
            <person name="Barry K."/>
            <person name="Grigoriev I.V."/>
            <person name="Miller A.N."/>
            <person name="O'Donnell K."/>
            <person name="Stajich J.E."/>
            <person name="Bonito G."/>
        </authorList>
    </citation>
    <scope>NUCLEOTIDE SEQUENCE</scope>
    <source>
        <strain evidence="4">NRRL 28262</strain>
    </source>
</reference>
<feature type="compositionally biased region" description="Basic residues" evidence="2">
    <location>
        <begin position="171"/>
        <end position="181"/>
    </location>
</feature>
<keyword evidence="1" id="KW-0863">Zinc-finger</keyword>
<evidence type="ECO:0000259" key="3">
    <source>
        <dbReference type="PROSITE" id="PS50103"/>
    </source>
</evidence>
<evidence type="ECO:0000313" key="4">
    <source>
        <dbReference type="EMBL" id="KAG0277142.1"/>
    </source>
</evidence>
<dbReference type="InterPro" id="IPR000571">
    <property type="entry name" value="Znf_CCCH"/>
</dbReference>